<dbReference type="AlphaFoldDB" id="A0A935PX66"/>
<comment type="PTM">
    <text evidence="7">Binds 1 heme group per subunit.</text>
</comment>
<feature type="binding site" description="covalent" evidence="7">
    <location>
        <position position="144"/>
    </location>
    <ligand>
        <name>heme c</name>
        <dbReference type="ChEBI" id="CHEBI:61717"/>
    </ligand>
</feature>
<feature type="binding site" description="covalent" evidence="7">
    <location>
        <position position="141"/>
    </location>
    <ligand>
        <name>heme c</name>
        <dbReference type="ChEBI" id="CHEBI:61717"/>
    </ligand>
</feature>
<gene>
    <name evidence="9" type="ORF">IPJ27_05100</name>
</gene>
<name>A0A935PX66_9PROT</name>
<dbReference type="SUPFAM" id="SSF47175">
    <property type="entry name" value="Cytochromes"/>
    <property type="match status" value="1"/>
</dbReference>
<dbReference type="InterPro" id="IPR012127">
    <property type="entry name" value="Cyt_c_prime"/>
</dbReference>
<dbReference type="Pfam" id="PF01322">
    <property type="entry name" value="Cytochrom_C_2"/>
    <property type="match status" value="1"/>
</dbReference>
<organism evidence="9 10">
    <name type="scientific">Candidatus Accumulibacter proximus</name>
    <dbReference type="NCBI Taxonomy" id="2954385"/>
    <lineage>
        <taxon>Bacteria</taxon>
        <taxon>Pseudomonadati</taxon>
        <taxon>Pseudomonadota</taxon>
        <taxon>Betaproteobacteria</taxon>
        <taxon>Candidatus Accumulibacter</taxon>
    </lineage>
</organism>
<feature type="signal peptide" evidence="8">
    <location>
        <begin position="1"/>
        <end position="19"/>
    </location>
</feature>
<dbReference type="PIRSF" id="PIRSF000027">
    <property type="entry name" value="Cytc_c_prime"/>
    <property type="match status" value="1"/>
</dbReference>
<evidence type="ECO:0000256" key="6">
    <source>
        <dbReference type="PIRSR" id="PIRSR000027-1"/>
    </source>
</evidence>
<evidence type="ECO:0000256" key="7">
    <source>
        <dbReference type="PIRSR" id="PIRSR000027-2"/>
    </source>
</evidence>
<comment type="caution">
    <text evidence="9">The sequence shown here is derived from an EMBL/GenBank/DDBJ whole genome shotgun (WGS) entry which is preliminary data.</text>
</comment>
<evidence type="ECO:0000256" key="5">
    <source>
        <dbReference type="ARBA" id="ARBA00023004"/>
    </source>
</evidence>
<reference evidence="9 10" key="1">
    <citation type="submission" date="2020-10" db="EMBL/GenBank/DDBJ databases">
        <title>Connecting structure to function with the recovery of over 1000 high-quality activated sludge metagenome-assembled genomes encoding full-length rRNA genes using long-read sequencing.</title>
        <authorList>
            <person name="Singleton C.M."/>
            <person name="Petriglieri F."/>
            <person name="Kristensen J.M."/>
            <person name="Kirkegaard R.H."/>
            <person name="Michaelsen T.Y."/>
            <person name="Andersen M.H."/>
            <person name="Karst S.M."/>
            <person name="Dueholm M.S."/>
            <person name="Nielsen P.H."/>
            <person name="Albertsen M."/>
        </authorList>
    </citation>
    <scope>NUCLEOTIDE SEQUENCE [LARGE SCALE GENOMIC DNA]</scope>
    <source>
        <strain evidence="9">EsbW_18-Q3-R4-48_BATAC.285</strain>
    </source>
</reference>
<dbReference type="GO" id="GO:0005506">
    <property type="term" value="F:iron ion binding"/>
    <property type="evidence" value="ECO:0007669"/>
    <property type="project" value="InterPro"/>
</dbReference>
<proteinExistence type="predicted"/>
<dbReference type="InterPro" id="IPR015984">
    <property type="entry name" value="Cyt_c_prime_subgr"/>
</dbReference>
<keyword evidence="1" id="KW-0813">Transport</keyword>
<keyword evidence="4" id="KW-0249">Electron transport</keyword>
<evidence type="ECO:0000256" key="8">
    <source>
        <dbReference type="SAM" id="SignalP"/>
    </source>
</evidence>
<evidence type="ECO:0000313" key="10">
    <source>
        <dbReference type="Proteomes" id="UP000697998"/>
    </source>
</evidence>
<keyword evidence="3 6" id="KW-0479">Metal-binding</keyword>
<keyword evidence="5 6" id="KW-0408">Iron</keyword>
<keyword evidence="2 7" id="KW-0349">Heme</keyword>
<accession>A0A935PX66</accession>
<dbReference type="GO" id="GO:0020037">
    <property type="term" value="F:heme binding"/>
    <property type="evidence" value="ECO:0007669"/>
    <property type="project" value="InterPro"/>
</dbReference>
<dbReference type="InterPro" id="IPR002321">
    <property type="entry name" value="Cyt_c_II"/>
</dbReference>
<sequence>MKKVIATLVLTSFAGTVVAQQGLKPEEMIKFRKAGYSFMAWNMGKIKANLEGTYNKEQVIAAANVVAATANSGMGALFATGTEKDVGGQATRVKPEFFKEQDKVRELAMAYIKEANELQKVAATGDAAAVKVQFGKTGESCKACHDKYRKD</sequence>
<evidence type="ECO:0000313" key="9">
    <source>
        <dbReference type="EMBL" id="MBK7674179.1"/>
    </source>
</evidence>
<keyword evidence="8" id="KW-0732">Signal</keyword>
<feature type="binding site" description="axial binding residue" evidence="6">
    <location>
        <position position="145"/>
    </location>
    <ligand>
        <name>heme c</name>
        <dbReference type="ChEBI" id="CHEBI:61717"/>
    </ligand>
    <ligandPart>
        <name>Fe</name>
        <dbReference type="ChEBI" id="CHEBI:18248"/>
    </ligandPart>
</feature>
<feature type="chain" id="PRO_5036981364" evidence="8">
    <location>
        <begin position="20"/>
        <end position="151"/>
    </location>
</feature>
<evidence type="ECO:0000256" key="4">
    <source>
        <dbReference type="ARBA" id="ARBA00022982"/>
    </source>
</evidence>
<evidence type="ECO:0000256" key="3">
    <source>
        <dbReference type="ARBA" id="ARBA00022723"/>
    </source>
</evidence>
<dbReference type="GO" id="GO:0022900">
    <property type="term" value="P:electron transport chain"/>
    <property type="evidence" value="ECO:0007669"/>
    <property type="project" value="InterPro"/>
</dbReference>
<evidence type="ECO:0000256" key="1">
    <source>
        <dbReference type="ARBA" id="ARBA00022448"/>
    </source>
</evidence>
<dbReference type="Proteomes" id="UP000697998">
    <property type="component" value="Unassembled WGS sequence"/>
</dbReference>
<dbReference type="PRINTS" id="PR00608">
    <property type="entry name" value="CYTCHROMECII"/>
</dbReference>
<dbReference type="EMBL" id="JADJMH010000002">
    <property type="protein sequence ID" value="MBK7674179.1"/>
    <property type="molecule type" value="Genomic_DNA"/>
</dbReference>
<protein>
    <submittedName>
        <fullName evidence="9">Cytochrome c</fullName>
    </submittedName>
</protein>
<evidence type="ECO:0000256" key="2">
    <source>
        <dbReference type="ARBA" id="ARBA00022617"/>
    </source>
</evidence>
<dbReference type="GO" id="GO:0042597">
    <property type="term" value="C:periplasmic space"/>
    <property type="evidence" value="ECO:0007669"/>
    <property type="project" value="InterPro"/>
</dbReference>
<dbReference type="Gene3D" id="1.20.120.10">
    <property type="entry name" value="Cytochrome c/b562"/>
    <property type="match status" value="1"/>
</dbReference>
<dbReference type="GO" id="GO:0009055">
    <property type="term" value="F:electron transfer activity"/>
    <property type="evidence" value="ECO:0007669"/>
    <property type="project" value="InterPro"/>
</dbReference>
<dbReference type="PROSITE" id="PS51009">
    <property type="entry name" value="CYTCII"/>
    <property type="match status" value="1"/>
</dbReference>
<dbReference type="InterPro" id="IPR010980">
    <property type="entry name" value="Cyt_c/b562"/>
</dbReference>